<name>A0A833L071_UNCSA</name>
<comment type="caution">
    <text evidence="1">The sequence shown here is derived from an EMBL/GenBank/DDBJ whole genome shotgun (WGS) entry which is preliminary data.</text>
</comment>
<reference evidence="1 2" key="1">
    <citation type="submission" date="2019-12" db="EMBL/GenBank/DDBJ databases">
        <authorList>
            <person name="Wolfe R."/>
            <person name="Danczak R."/>
            <person name="Wilkins M."/>
        </authorList>
    </citation>
    <scope>NUCLEOTIDE SEQUENCE [LARGE SCALE GENOMIC DNA]</scope>
    <source>
        <strain evidence="1">X2_MaxBin.013</strain>
    </source>
</reference>
<sequence>MENMINPISNFSPNTIQPKITRENAESEFTKMFYKELLNQAFASGGNDSLLNSINKDWFVEKLAADMAEKSGAKKKEQKKVY</sequence>
<proteinExistence type="predicted"/>
<dbReference type="EMBL" id="WPAF01000025">
    <property type="protein sequence ID" value="KAF0133474.1"/>
    <property type="molecule type" value="Genomic_DNA"/>
</dbReference>
<dbReference type="AlphaFoldDB" id="A0A833L071"/>
<organism evidence="1 2">
    <name type="scientific">Candidatus Saganbacteria bacterium</name>
    <dbReference type="NCBI Taxonomy" id="2575572"/>
    <lineage>
        <taxon>Bacteria</taxon>
        <taxon>Bacillati</taxon>
        <taxon>Saganbacteria</taxon>
    </lineage>
</organism>
<dbReference type="Proteomes" id="UP000488506">
    <property type="component" value="Unassembled WGS sequence"/>
</dbReference>
<evidence type="ECO:0000313" key="1">
    <source>
        <dbReference type="EMBL" id="KAF0133474.1"/>
    </source>
</evidence>
<accession>A0A833L071</accession>
<protein>
    <submittedName>
        <fullName evidence="1">Uncharacterized protein</fullName>
    </submittedName>
</protein>
<gene>
    <name evidence="1" type="ORF">FD145_1273</name>
</gene>
<evidence type="ECO:0000313" key="2">
    <source>
        <dbReference type="Proteomes" id="UP000488506"/>
    </source>
</evidence>